<dbReference type="Pfam" id="PF01252">
    <property type="entry name" value="Peptidase_A8"/>
    <property type="match status" value="1"/>
</dbReference>
<comment type="function">
    <text evidence="9">This protein specifically catalyzes the removal of signal peptides from prolipoproteins.</text>
</comment>
<comment type="pathway">
    <text evidence="9">Protein modification; lipoprotein biosynthesis (signal peptide cleavage).</text>
</comment>
<evidence type="ECO:0000256" key="5">
    <source>
        <dbReference type="ARBA" id="ARBA00022750"/>
    </source>
</evidence>
<protein>
    <recommendedName>
        <fullName evidence="9">Lipoprotein signal peptidase</fullName>
        <ecNumber evidence="9">3.4.23.36</ecNumber>
    </recommendedName>
    <alternativeName>
        <fullName evidence="9">Prolipoprotein signal peptidase</fullName>
    </alternativeName>
    <alternativeName>
        <fullName evidence="9">Signal peptidase II</fullName>
        <shortName evidence="9">SPase II</shortName>
    </alternativeName>
</protein>
<dbReference type="UniPathway" id="UPA00665"/>
<reference evidence="12 13" key="1">
    <citation type="submission" date="2020-07" db="EMBL/GenBank/DDBJ databases">
        <title>Sequencing the genomes of 1000 actinobacteria strains.</title>
        <authorList>
            <person name="Klenk H.-P."/>
        </authorList>
    </citation>
    <scope>NUCLEOTIDE SEQUENCE [LARGE SCALE GENOMIC DNA]</scope>
    <source>
        <strain evidence="12 13">DSM 19970</strain>
    </source>
</reference>
<dbReference type="GO" id="GO:0006508">
    <property type="term" value="P:proteolysis"/>
    <property type="evidence" value="ECO:0007669"/>
    <property type="project" value="UniProtKB-KW"/>
</dbReference>
<keyword evidence="2 9" id="KW-1003">Cell membrane</keyword>
<keyword evidence="8 9" id="KW-0472">Membrane</keyword>
<accession>A0A7Y9ZD52</accession>
<keyword evidence="13" id="KW-1185">Reference proteome</keyword>
<keyword evidence="3 9" id="KW-0645">Protease</keyword>
<evidence type="ECO:0000256" key="11">
    <source>
        <dbReference type="SAM" id="MobiDB-lite"/>
    </source>
</evidence>
<feature type="active site" evidence="9">
    <location>
        <position position="133"/>
    </location>
</feature>
<dbReference type="InterPro" id="IPR001872">
    <property type="entry name" value="Peptidase_A8"/>
</dbReference>
<dbReference type="PRINTS" id="PR00781">
    <property type="entry name" value="LIPOSIGPTASE"/>
</dbReference>
<dbReference type="PANTHER" id="PTHR33695">
    <property type="entry name" value="LIPOPROTEIN SIGNAL PEPTIDASE"/>
    <property type="match status" value="1"/>
</dbReference>
<organism evidence="12 13">
    <name type="scientific">Demequina lutea</name>
    <dbReference type="NCBI Taxonomy" id="431489"/>
    <lineage>
        <taxon>Bacteria</taxon>
        <taxon>Bacillati</taxon>
        <taxon>Actinomycetota</taxon>
        <taxon>Actinomycetes</taxon>
        <taxon>Micrococcales</taxon>
        <taxon>Demequinaceae</taxon>
        <taxon>Demequina</taxon>
    </lineage>
</organism>
<evidence type="ECO:0000256" key="4">
    <source>
        <dbReference type="ARBA" id="ARBA00022692"/>
    </source>
</evidence>
<feature type="transmembrane region" description="Helical" evidence="9">
    <location>
        <begin position="123"/>
        <end position="145"/>
    </location>
</feature>
<feature type="transmembrane region" description="Helical" evidence="9">
    <location>
        <begin position="60"/>
        <end position="78"/>
    </location>
</feature>
<comment type="similarity">
    <text evidence="1 9 10">Belongs to the peptidase A8 family.</text>
</comment>
<evidence type="ECO:0000256" key="3">
    <source>
        <dbReference type="ARBA" id="ARBA00022670"/>
    </source>
</evidence>
<dbReference type="EC" id="3.4.23.36" evidence="9"/>
<dbReference type="HAMAP" id="MF_00161">
    <property type="entry name" value="LspA"/>
    <property type="match status" value="1"/>
</dbReference>
<evidence type="ECO:0000256" key="8">
    <source>
        <dbReference type="ARBA" id="ARBA00023136"/>
    </source>
</evidence>
<keyword evidence="4 9" id="KW-0812">Transmembrane</keyword>
<dbReference type="EMBL" id="JACBZO010000001">
    <property type="protein sequence ID" value="NYI41755.1"/>
    <property type="molecule type" value="Genomic_DNA"/>
</dbReference>
<dbReference type="NCBIfam" id="TIGR00077">
    <property type="entry name" value="lspA"/>
    <property type="match status" value="1"/>
</dbReference>
<evidence type="ECO:0000256" key="2">
    <source>
        <dbReference type="ARBA" id="ARBA00022475"/>
    </source>
</evidence>
<comment type="catalytic activity">
    <reaction evidence="9">
        <text>Release of signal peptides from bacterial membrane prolipoproteins. Hydrolyzes -Xaa-Yaa-Zaa-|-(S,diacylglyceryl)Cys-, in which Xaa is hydrophobic (preferably Leu), and Yaa (Ala or Ser) and Zaa (Gly or Ala) have small, neutral side chains.</text>
        <dbReference type="EC" id="3.4.23.36"/>
    </reaction>
</comment>
<keyword evidence="6 9" id="KW-0378">Hydrolase</keyword>
<evidence type="ECO:0000256" key="7">
    <source>
        <dbReference type="ARBA" id="ARBA00022989"/>
    </source>
</evidence>
<evidence type="ECO:0000313" key="12">
    <source>
        <dbReference type="EMBL" id="NYI41755.1"/>
    </source>
</evidence>
<dbReference type="GO" id="GO:0004190">
    <property type="term" value="F:aspartic-type endopeptidase activity"/>
    <property type="evidence" value="ECO:0007669"/>
    <property type="project" value="UniProtKB-UniRule"/>
</dbReference>
<comment type="caution">
    <text evidence="12">The sequence shown here is derived from an EMBL/GenBank/DDBJ whole genome shotgun (WGS) entry which is preliminary data.</text>
</comment>
<evidence type="ECO:0000256" key="9">
    <source>
        <dbReference type="HAMAP-Rule" id="MF_00161"/>
    </source>
</evidence>
<feature type="active site" evidence="9">
    <location>
        <position position="119"/>
    </location>
</feature>
<gene>
    <name evidence="9" type="primary">lspA</name>
    <name evidence="12" type="ORF">BKA03_001874</name>
</gene>
<feature type="region of interest" description="Disordered" evidence="11">
    <location>
        <begin position="157"/>
        <end position="176"/>
    </location>
</feature>
<evidence type="ECO:0000313" key="13">
    <source>
        <dbReference type="Proteomes" id="UP000547973"/>
    </source>
</evidence>
<keyword evidence="7 9" id="KW-1133">Transmembrane helix</keyword>
<keyword evidence="5 9" id="KW-0064">Aspartyl protease</keyword>
<evidence type="ECO:0000256" key="1">
    <source>
        <dbReference type="ARBA" id="ARBA00006139"/>
    </source>
</evidence>
<proteinExistence type="inferred from homology"/>
<evidence type="ECO:0000256" key="10">
    <source>
        <dbReference type="RuleBase" id="RU004181"/>
    </source>
</evidence>
<dbReference type="AlphaFoldDB" id="A0A7Y9ZD52"/>
<name>A0A7Y9ZD52_9MICO</name>
<comment type="subcellular location">
    <subcellularLocation>
        <location evidence="9">Cell membrane</location>
        <topology evidence="9">Multi-pass membrane protein</topology>
    </subcellularLocation>
</comment>
<comment type="caution">
    <text evidence="9">Lacks conserved residue(s) required for the propagation of feature annotation.</text>
</comment>
<dbReference type="Proteomes" id="UP000547973">
    <property type="component" value="Unassembled WGS sequence"/>
</dbReference>
<dbReference type="GO" id="GO:0005886">
    <property type="term" value="C:plasma membrane"/>
    <property type="evidence" value="ECO:0007669"/>
    <property type="project" value="UniProtKB-SubCell"/>
</dbReference>
<evidence type="ECO:0000256" key="6">
    <source>
        <dbReference type="ARBA" id="ARBA00022801"/>
    </source>
</evidence>
<feature type="transmembrane region" description="Helical" evidence="9">
    <location>
        <begin position="85"/>
        <end position="103"/>
    </location>
</feature>
<sequence length="176" mass="18862">MTVRPAVWLAAVLVVALDVFTKQWALSSLTPGVRHHVIDGVISFQLVFNSGAAFSLGENYTWVLTVVAAVVTVGIAYYARRARTWWSVGLFGIALGGALGNLLDRLFRAPGFGRGHVVDMINYHNFFVGNVADMAIVGSAVTFMVMSMLGRKPLMPLPEGPSSSKGKADAFEDASS</sequence>
<dbReference type="PANTHER" id="PTHR33695:SF1">
    <property type="entry name" value="LIPOPROTEIN SIGNAL PEPTIDASE"/>
    <property type="match status" value="1"/>
</dbReference>